<dbReference type="OrthoDB" id="3945418at2759"/>
<reference evidence="10 11" key="1">
    <citation type="journal article" date="2016" name="Genome Biol. Evol.">
        <title>Gene Family Evolution Reflects Adaptation to Soil Environmental Stressors in the Genome of the Collembolan Orchesella cincta.</title>
        <authorList>
            <person name="Faddeeva-Vakhrusheva A."/>
            <person name="Derks M.F."/>
            <person name="Anvar S.Y."/>
            <person name="Agamennone V."/>
            <person name="Suring W."/>
            <person name="Smit S."/>
            <person name="van Straalen N.M."/>
            <person name="Roelofs D."/>
        </authorList>
    </citation>
    <scope>NUCLEOTIDE SEQUENCE [LARGE SCALE GENOMIC DNA]</scope>
    <source>
        <tissue evidence="10">Mixed pool</tissue>
    </source>
</reference>
<proteinExistence type="inferred from homology"/>
<evidence type="ECO:0000256" key="4">
    <source>
        <dbReference type="ARBA" id="ARBA00022723"/>
    </source>
</evidence>
<evidence type="ECO:0000256" key="3">
    <source>
        <dbReference type="ARBA" id="ARBA00022617"/>
    </source>
</evidence>
<dbReference type="EMBL" id="LJIJ01003538">
    <property type="protein sequence ID" value="ODM88484.1"/>
    <property type="molecule type" value="Genomic_DNA"/>
</dbReference>
<keyword evidence="4 8" id="KW-0479">Metal-binding</keyword>
<protein>
    <submittedName>
        <fullName evidence="10">Cytochrome P450, mitochondrial</fullName>
    </submittedName>
</protein>
<evidence type="ECO:0000313" key="11">
    <source>
        <dbReference type="Proteomes" id="UP000094527"/>
    </source>
</evidence>
<evidence type="ECO:0000313" key="10">
    <source>
        <dbReference type="EMBL" id="ODM88484.1"/>
    </source>
</evidence>
<dbReference type="GO" id="GO:0004497">
    <property type="term" value="F:monooxygenase activity"/>
    <property type="evidence" value="ECO:0007669"/>
    <property type="project" value="UniProtKB-KW"/>
</dbReference>
<keyword evidence="7 9" id="KW-0503">Monooxygenase</keyword>
<evidence type="ECO:0000256" key="2">
    <source>
        <dbReference type="ARBA" id="ARBA00010617"/>
    </source>
</evidence>
<dbReference type="PROSITE" id="PS00086">
    <property type="entry name" value="CYTOCHROME_P450"/>
    <property type="match status" value="1"/>
</dbReference>
<accession>A0A1D2M6E0</accession>
<dbReference type="Pfam" id="PF00067">
    <property type="entry name" value="p450"/>
    <property type="match status" value="1"/>
</dbReference>
<name>A0A1D2M6E0_ORCCI</name>
<dbReference type="InterPro" id="IPR002401">
    <property type="entry name" value="Cyt_P450_E_grp-I"/>
</dbReference>
<dbReference type="AlphaFoldDB" id="A0A1D2M6E0"/>
<evidence type="ECO:0000256" key="9">
    <source>
        <dbReference type="RuleBase" id="RU000461"/>
    </source>
</evidence>
<feature type="binding site" description="axial binding residue" evidence="8">
    <location>
        <position position="286"/>
    </location>
    <ligand>
        <name>heme</name>
        <dbReference type="ChEBI" id="CHEBI:30413"/>
    </ligand>
    <ligandPart>
        <name>Fe</name>
        <dbReference type="ChEBI" id="CHEBI:18248"/>
    </ligandPart>
</feature>
<dbReference type="PRINTS" id="PR00385">
    <property type="entry name" value="P450"/>
</dbReference>
<evidence type="ECO:0000256" key="5">
    <source>
        <dbReference type="ARBA" id="ARBA00023002"/>
    </source>
</evidence>
<sequence length="340" mass="39155">MRFLNKINKDEVTQKVMEKDFLLALHSNSCDSVCYMLFGYELDSINDILNPKALTTRVIQSAAYFNRMMAPMDNGLMLWRYFPTPLYKKLKKSMDDVELIPKREVNSRILNESLANGPGILNNWIHEGCKDSKTMITLLSDLLLAGIDTTSYTLSFVLYNLSVNKRVQDKLYEELRLIDPDVKKRIPLSLETLARATYLKRVVKESMRLYPVSVGTSRVLEEPCVIAGYKIPENATVITMNQVTCRLDEYVDQANEFIPERYDSNSGFRKIRPFTTLPFGHGPRACIGRRIAESSMYLFLFRLMRSYEIEWVGSKPLGFVSHSLTEPDGPLLFRFVPREL</sequence>
<dbReference type="Gene3D" id="1.10.630.10">
    <property type="entry name" value="Cytochrome P450"/>
    <property type="match status" value="1"/>
</dbReference>
<gene>
    <name evidence="10" type="ORF">Ocin01_18198</name>
</gene>
<dbReference type="OMA" id="MACDMLL"/>
<dbReference type="InterPro" id="IPR050479">
    <property type="entry name" value="CYP11_CYP27_families"/>
</dbReference>
<keyword evidence="11" id="KW-1185">Reference proteome</keyword>
<keyword evidence="5 9" id="KW-0560">Oxidoreductase</keyword>
<keyword evidence="3 8" id="KW-0349">Heme</keyword>
<dbReference type="GO" id="GO:0020037">
    <property type="term" value="F:heme binding"/>
    <property type="evidence" value="ECO:0007669"/>
    <property type="project" value="InterPro"/>
</dbReference>
<evidence type="ECO:0000256" key="7">
    <source>
        <dbReference type="ARBA" id="ARBA00023033"/>
    </source>
</evidence>
<comment type="cofactor">
    <cofactor evidence="1 8">
        <name>heme</name>
        <dbReference type="ChEBI" id="CHEBI:30413"/>
    </cofactor>
</comment>
<dbReference type="Proteomes" id="UP000094527">
    <property type="component" value="Unassembled WGS sequence"/>
</dbReference>
<comment type="caution">
    <text evidence="10">The sequence shown here is derived from an EMBL/GenBank/DDBJ whole genome shotgun (WGS) entry which is preliminary data.</text>
</comment>
<comment type="similarity">
    <text evidence="2 9">Belongs to the cytochrome P450 family.</text>
</comment>
<evidence type="ECO:0000256" key="6">
    <source>
        <dbReference type="ARBA" id="ARBA00023004"/>
    </source>
</evidence>
<keyword evidence="6 8" id="KW-0408">Iron</keyword>
<dbReference type="SUPFAM" id="SSF48264">
    <property type="entry name" value="Cytochrome P450"/>
    <property type="match status" value="1"/>
</dbReference>
<dbReference type="GO" id="GO:0005506">
    <property type="term" value="F:iron ion binding"/>
    <property type="evidence" value="ECO:0007669"/>
    <property type="project" value="InterPro"/>
</dbReference>
<dbReference type="InterPro" id="IPR017972">
    <property type="entry name" value="Cyt_P450_CS"/>
</dbReference>
<dbReference type="InterPro" id="IPR001128">
    <property type="entry name" value="Cyt_P450"/>
</dbReference>
<evidence type="ECO:0000256" key="8">
    <source>
        <dbReference type="PIRSR" id="PIRSR602401-1"/>
    </source>
</evidence>
<dbReference type="InterPro" id="IPR036396">
    <property type="entry name" value="Cyt_P450_sf"/>
</dbReference>
<organism evidence="10 11">
    <name type="scientific">Orchesella cincta</name>
    <name type="common">Springtail</name>
    <name type="synonym">Podura cincta</name>
    <dbReference type="NCBI Taxonomy" id="48709"/>
    <lineage>
        <taxon>Eukaryota</taxon>
        <taxon>Metazoa</taxon>
        <taxon>Ecdysozoa</taxon>
        <taxon>Arthropoda</taxon>
        <taxon>Hexapoda</taxon>
        <taxon>Collembola</taxon>
        <taxon>Entomobryomorpha</taxon>
        <taxon>Entomobryoidea</taxon>
        <taxon>Orchesellidae</taxon>
        <taxon>Orchesellinae</taxon>
        <taxon>Orchesella</taxon>
    </lineage>
</organism>
<dbReference type="PRINTS" id="PR00463">
    <property type="entry name" value="EP450I"/>
</dbReference>
<dbReference type="GO" id="GO:0016705">
    <property type="term" value="F:oxidoreductase activity, acting on paired donors, with incorporation or reduction of molecular oxygen"/>
    <property type="evidence" value="ECO:0007669"/>
    <property type="project" value="InterPro"/>
</dbReference>
<evidence type="ECO:0000256" key="1">
    <source>
        <dbReference type="ARBA" id="ARBA00001971"/>
    </source>
</evidence>
<dbReference type="PANTHER" id="PTHR24279:SF120">
    <property type="entry name" value="CYTOCHROME P450"/>
    <property type="match status" value="1"/>
</dbReference>
<dbReference type="PANTHER" id="PTHR24279">
    <property type="entry name" value="CYTOCHROME P450"/>
    <property type="match status" value="1"/>
</dbReference>
<dbReference type="STRING" id="48709.A0A1D2M6E0"/>